<sequence>MSSSDTALLILLIITLSLSVFTLLMVTSLTDPYWYLHILSIKTHNRKKILNQSVGTMDSDLERQSTSNVDQSGSYRSTTNNTNIALDSYPMGSSVIERNNHVHEHQPSENESTEEISDSASNHVISNDNPVQILQNNVVRGIPQTRDETRESIGEFGSACEKFEVTQEAQTVEYGSAINLSRFEIIGTSTDAVVTDGDYKETEPLKEAEDNHVANPTIIAHPATSTSVFDSAHVQSTPNTPFQRDKTSDVVKEKSRMGSIRGVADQLSDNLIRVGDSVIVIRPFVGVKESDFPLLQPGDLIRINKFCVLEEDSKGDTVGETEAPKVVEQQSMKKIGVVDLADLSESSSNESSHESCTQEMIVMKTDVLYRRIYCTGMLLNTYLKESSVHELIWKQREEPEGTEVNSLTKDFPLNVVTLEETILKRPRK</sequence>
<feature type="region of interest" description="Disordered" evidence="1">
    <location>
        <begin position="103"/>
        <end position="124"/>
    </location>
</feature>
<dbReference type="AlphaFoldDB" id="H8WZV7"/>
<dbReference type="OrthoDB" id="4084460at2759"/>
<keyword evidence="3" id="KW-1185">Reference proteome</keyword>
<feature type="compositionally biased region" description="Polar residues" evidence="1">
    <location>
        <begin position="64"/>
        <end position="81"/>
    </location>
</feature>
<dbReference type="EMBL" id="HE681720">
    <property type="protein sequence ID" value="CCG22302.1"/>
    <property type="molecule type" value="Genomic_DNA"/>
</dbReference>
<protein>
    <submittedName>
        <fullName evidence="2">Uncharacterized protein</fullName>
    </submittedName>
</protein>
<proteinExistence type="predicted"/>
<accession>H8WZV7</accession>
<dbReference type="RefSeq" id="XP_003867739.1">
    <property type="nucleotide sequence ID" value="XM_003867691.1"/>
</dbReference>
<dbReference type="KEGG" id="cot:CORT_0B05930"/>
<reference evidence="2 3" key="1">
    <citation type="journal article" date="2012" name="PLoS ONE">
        <title>Sequence and analysis of the genome of the pathogenic yeast Candida orthopsilosis.</title>
        <authorList>
            <person name="Riccombeni A."/>
            <person name="Vidanes G."/>
            <person name="Proux-Wera E."/>
            <person name="Wolfe K.H."/>
            <person name="Butler G."/>
        </authorList>
    </citation>
    <scope>NUCLEOTIDE SEQUENCE [LARGE SCALE GENOMIC DNA]</scope>
    <source>
        <strain evidence="2 3">Co 90-125</strain>
    </source>
</reference>
<gene>
    <name evidence="2" type="ORF">CORT_0B05930</name>
</gene>
<feature type="region of interest" description="Disordered" evidence="1">
    <location>
        <begin position="58"/>
        <end position="81"/>
    </location>
</feature>
<evidence type="ECO:0000256" key="1">
    <source>
        <dbReference type="SAM" id="MobiDB-lite"/>
    </source>
</evidence>
<evidence type="ECO:0000313" key="3">
    <source>
        <dbReference type="Proteomes" id="UP000005018"/>
    </source>
</evidence>
<dbReference type="Proteomes" id="UP000005018">
    <property type="component" value="Chromosome 2"/>
</dbReference>
<dbReference type="HOGENOM" id="CLU_640923_0_0_1"/>
<dbReference type="GeneID" id="14538616"/>
<organism evidence="2 3">
    <name type="scientific">Candida orthopsilosis (strain 90-125)</name>
    <name type="common">Yeast</name>
    <dbReference type="NCBI Taxonomy" id="1136231"/>
    <lineage>
        <taxon>Eukaryota</taxon>
        <taxon>Fungi</taxon>
        <taxon>Dikarya</taxon>
        <taxon>Ascomycota</taxon>
        <taxon>Saccharomycotina</taxon>
        <taxon>Pichiomycetes</taxon>
        <taxon>Debaryomycetaceae</taxon>
        <taxon>Candida/Lodderomyces clade</taxon>
        <taxon>Candida</taxon>
    </lineage>
</organism>
<name>H8WZV7_CANO9</name>
<evidence type="ECO:0000313" key="2">
    <source>
        <dbReference type="EMBL" id="CCG22302.1"/>
    </source>
</evidence>